<dbReference type="InterPro" id="IPR050410">
    <property type="entry name" value="CCR4/nocturin_mRNA_transcr"/>
</dbReference>
<evidence type="ECO:0000259" key="1">
    <source>
        <dbReference type="Pfam" id="PF03372"/>
    </source>
</evidence>
<dbReference type="SUPFAM" id="SSF56219">
    <property type="entry name" value="DNase I-like"/>
    <property type="match status" value="1"/>
</dbReference>
<dbReference type="PANTHER" id="PTHR12121:SF37">
    <property type="entry name" value="2',5'-PHOSPHODIESTERASE 12"/>
    <property type="match status" value="1"/>
</dbReference>
<evidence type="ECO:0000313" key="3">
    <source>
        <dbReference type="Proteomes" id="UP000694888"/>
    </source>
</evidence>
<dbReference type="InterPro" id="IPR005135">
    <property type="entry name" value="Endo/exonuclease/phosphatase"/>
</dbReference>
<proteinExistence type="predicted"/>
<dbReference type="InterPro" id="IPR036691">
    <property type="entry name" value="Endo/exonu/phosph_ase_sf"/>
</dbReference>
<feature type="domain" description="2',5'-phosphodiesterase 12-like N-terminal" evidence="2">
    <location>
        <begin position="188"/>
        <end position="290"/>
    </location>
</feature>
<dbReference type="RefSeq" id="XP_005090525.1">
    <property type="nucleotide sequence ID" value="XM_005090468.3"/>
</dbReference>
<protein>
    <submittedName>
        <fullName evidence="4">2',5'-phosphodiesterase 12</fullName>
    </submittedName>
</protein>
<reference evidence="4" key="1">
    <citation type="submission" date="2025-08" db="UniProtKB">
        <authorList>
            <consortium name="RefSeq"/>
        </authorList>
    </citation>
    <scope>IDENTIFICATION</scope>
</reference>
<dbReference type="GeneID" id="101860466"/>
<gene>
    <name evidence="4" type="primary">LOC101860466</name>
</gene>
<dbReference type="Pfam" id="PF21171">
    <property type="entry name" value="PDE12-like_N"/>
    <property type="match status" value="1"/>
</dbReference>
<sequence>MIARTRAISTVISEFSVSKRSFIKLFLRTGRCHQEQNHQTSIYQTPARVSCRRAASNFTKMSSVHVKNFEQDDRLQISLDLVKEGKTKSFNLNRLKTETLSSAVERLQTNLAKKLVNKKSKKKKAKVETETGTATTTVGSLEKDESEIPVAVLHNGLAADLSLTNIDAWIDGAVLKVGDEEIPVSLNPPSAKLEKLPRVIMEDFPLYPYAEFEFVDVKECEFFWKTFPSKLLPIVSKSVSSGDIDLSDAVSGKSYTPTSSERDYHVLLACVPRSGDRVGKLDAVISSAKVSPGPGPCPFEKRFEFTNIPSQDGLFRVLSYNILAEMYADTDVARTQLFAHCPQQALDMSYRKQLILKEILGYQADLLCLQEVDRSIFRSHLNPALSSNGYTGLFRSKAGQLGEGCATFMRDSKFRLVRELDITISEYLSSHPDCVDIWTEVCKSEQLKQKVEERSSILQVTVVESVENPGSYLCVANTHLYFHPRACNVRLIQGATALRYLQSVCQTYEQEGSQVALVFCGDFNSDPLVGVYQLYTAGWVPADYQDWDSAGPEEKITGLELRQPMNIESACGTPKYTNFTPMFNECLDYVYIDADKLKVESVVPMPDHADVVANAGLPSVVFPSDHIALICDLKLKD</sequence>
<accession>A0ABM0JCH2</accession>
<organism evidence="3 4">
    <name type="scientific">Aplysia californica</name>
    <name type="common">California sea hare</name>
    <dbReference type="NCBI Taxonomy" id="6500"/>
    <lineage>
        <taxon>Eukaryota</taxon>
        <taxon>Metazoa</taxon>
        <taxon>Spiralia</taxon>
        <taxon>Lophotrochozoa</taxon>
        <taxon>Mollusca</taxon>
        <taxon>Gastropoda</taxon>
        <taxon>Heterobranchia</taxon>
        <taxon>Euthyneura</taxon>
        <taxon>Tectipleura</taxon>
        <taxon>Aplysiida</taxon>
        <taxon>Aplysioidea</taxon>
        <taxon>Aplysiidae</taxon>
        <taxon>Aplysia</taxon>
    </lineage>
</organism>
<evidence type="ECO:0000259" key="2">
    <source>
        <dbReference type="Pfam" id="PF21171"/>
    </source>
</evidence>
<name>A0ABM0JCH2_APLCA</name>
<keyword evidence="3" id="KW-1185">Reference proteome</keyword>
<evidence type="ECO:0000313" key="4">
    <source>
        <dbReference type="RefSeq" id="XP_005090525.1"/>
    </source>
</evidence>
<dbReference type="InterPro" id="IPR048821">
    <property type="entry name" value="PDE12-like_N"/>
</dbReference>
<dbReference type="Gene3D" id="3.60.10.10">
    <property type="entry name" value="Endonuclease/exonuclease/phosphatase"/>
    <property type="match status" value="1"/>
</dbReference>
<dbReference type="PANTHER" id="PTHR12121">
    <property type="entry name" value="CARBON CATABOLITE REPRESSOR PROTEIN 4"/>
    <property type="match status" value="1"/>
</dbReference>
<feature type="domain" description="Endonuclease/exonuclease/phosphatase" evidence="1">
    <location>
        <begin position="318"/>
        <end position="626"/>
    </location>
</feature>
<dbReference type="Pfam" id="PF03372">
    <property type="entry name" value="Exo_endo_phos"/>
    <property type="match status" value="1"/>
</dbReference>
<dbReference type="Proteomes" id="UP000694888">
    <property type="component" value="Unplaced"/>
</dbReference>